<dbReference type="InterPro" id="IPR017850">
    <property type="entry name" value="Alkaline_phosphatase_core_sf"/>
</dbReference>
<reference evidence="1" key="1">
    <citation type="submission" date="2022-09" db="EMBL/GenBank/DDBJ databases">
        <title>Maribacter litopenaei sp. nov., isolated from the intestinal tract of the Pacific White Shrimp, Litopenaeus vannamei.</title>
        <authorList>
            <person name="Kim S.Y."/>
            <person name="Hwang C.Y."/>
        </authorList>
    </citation>
    <scope>NUCLEOTIDE SEQUENCE</scope>
    <source>
        <strain evidence="1">HL-LV01</strain>
    </source>
</reference>
<dbReference type="EMBL" id="CP104205">
    <property type="protein sequence ID" value="UWX55441.1"/>
    <property type="molecule type" value="Genomic_DNA"/>
</dbReference>
<dbReference type="Proteomes" id="UP001059209">
    <property type="component" value="Chromosome"/>
</dbReference>
<name>A0ABY5YC23_9FLAO</name>
<evidence type="ECO:0000313" key="1">
    <source>
        <dbReference type="EMBL" id="UWX55441.1"/>
    </source>
</evidence>
<gene>
    <name evidence="1" type="ORF">NYZ99_02535</name>
</gene>
<protein>
    <submittedName>
        <fullName evidence="1">Uncharacterized protein</fullName>
    </submittedName>
</protein>
<dbReference type="Gene3D" id="3.40.720.10">
    <property type="entry name" value="Alkaline Phosphatase, subunit A"/>
    <property type="match status" value="1"/>
</dbReference>
<keyword evidence="2" id="KW-1185">Reference proteome</keyword>
<proteinExistence type="predicted"/>
<dbReference type="RefSeq" id="WP_260573349.1">
    <property type="nucleotide sequence ID" value="NZ_CP104205.1"/>
</dbReference>
<evidence type="ECO:0000313" key="2">
    <source>
        <dbReference type="Proteomes" id="UP001059209"/>
    </source>
</evidence>
<organism evidence="1 2">
    <name type="scientific">Maribacter litopenaei</name>
    <dbReference type="NCBI Taxonomy" id="2976127"/>
    <lineage>
        <taxon>Bacteria</taxon>
        <taxon>Pseudomonadati</taxon>
        <taxon>Bacteroidota</taxon>
        <taxon>Flavobacteriia</taxon>
        <taxon>Flavobacteriales</taxon>
        <taxon>Flavobacteriaceae</taxon>
        <taxon>Maribacter</taxon>
    </lineage>
</organism>
<sequence>MTETDIAKWRYQRYMQDYLGTIKSVDENVGRVLDYLGSQQYDGKYHYRVYLGSRVLLGRTWLVR</sequence>
<accession>A0ABY5YC23</accession>
<dbReference type="SUPFAM" id="SSF53649">
    <property type="entry name" value="Alkaline phosphatase-like"/>
    <property type="match status" value="1"/>
</dbReference>